<comment type="caution">
    <text evidence="4">The sequence shown here is derived from an EMBL/GenBank/DDBJ whole genome shotgun (WGS) entry which is preliminary data.</text>
</comment>
<feature type="domain" description="Peptidase S1" evidence="3">
    <location>
        <begin position="26"/>
        <end position="230"/>
    </location>
</feature>
<evidence type="ECO:0000259" key="3">
    <source>
        <dbReference type="PROSITE" id="PS50240"/>
    </source>
</evidence>
<dbReference type="EMBL" id="BGZK01001550">
    <property type="protein sequence ID" value="GBP82151.1"/>
    <property type="molecule type" value="Genomic_DNA"/>
</dbReference>
<name>A0A4C1Z095_EUMVA</name>
<dbReference type="PROSITE" id="PS50240">
    <property type="entry name" value="TRYPSIN_DOM"/>
    <property type="match status" value="1"/>
</dbReference>
<dbReference type="STRING" id="151549.A0A4C1Z095"/>
<dbReference type="Pfam" id="PF00089">
    <property type="entry name" value="Trypsin"/>
    <property type="match status" value="1"/>
</dbReference>
<dbReference type="Gene3D" id="2.40.10.10">
    <property type="entry name" value="Trypsin-like serine proteases"/>
    <property type="match status" value="1"/>
</dbReference>
<dbReference type="SMART" id="SM00020">
    <property type="entry name" value="Tryp_SPc"/>
    <property type="match status" value="1"/>
</dbReference>
<sequence>MKVLALILACALATAQGRSAKVATTAVGRAAALGENPWVVHLRLAVSTSGFLNSCAGSLISSSWVLTSAGCIADARFIWIRYGLVNVVNPELVTETTAVRPHATDDIAVVGINRFVASTDNIAPVGLASSDAEMPSAGRFCAWGADENDAPAELLQCYDVELSSADGLLVADVSATRFDVGAPLVSDGIQVGLAVSSADGETMTLIKINDKITEFIQPGGYLAWISQQTGIPF</sequence>
<evidence type="ECO:0000256" key="2">
    <source>
        <dbReference type="SAM" id="SignalP"/>
    </source>
</evidence>
<dbReference type="GO" id="GO:0006508">
    <property type="term" value="P:proteolysis"/>
    <property type="evidence" value="ECO:0007669"/>
    <property type="project" value="InterPro"/>
</dbReference>
<dbReference type="SUPFAM" id="SSF50494">
    <property type="entry name" value="Trypsin-like serine proteases"/>
    <property type="match status" value="1"/>
</dbReference>
<accession>A0A4C1Z095</accession>
<dbReference type="InterPro" id="IPR043504">
    <property type="entry name" value="Peptidase_S1_PA_chymotrypsin"/>
</dbReference>
<gene>
    <name evidence="4" type="ORF">EVAR_65347_1</name>
</gene>
<organism evidence="4 5">
    <name type="scientific">Eumeta variegata</name>
    <name type="common">Bagworm moth</name>
    <name type="synonym">Eumeta japonica</name>
    <dbReference type="NCBI Taxonomy" id="151549"/>
    <lineage>
        <taxon>Eukaryota</taxon>
        <taxon>Metazoa</taxon>
        <taxon>Ecdysozoa</taxon>
        <taxon>Arthropoda</taxon>
        <taxon>Hexapoda</taxon>
        <taxon>Insecta</taxon>
        <taxon>Pterygota</taxon>
        <taxon>Neoptera</taxon>
        <taxon>Endopterygota</taxon>
        <taxon>Lepidoptera</taxon>
        <taxon>Glossata</taxon>
        <taxon>Ditrysia</taxon>
        <taxon>Tineoidea</taxon>
        <taxon>Psychidae</taxon>
        <taxon>Oiketicinae</taxon>
        <taxon>Eumeta</taxon>
    </lineage>
</organism>
<evidence type="ECO:0000313" key="5">
    <source>
        <dbReference type="Proteomes" id="UP000299102"/>
    </source>
</evidence>
<dbReference type="InterPro" id="IPR009003">
    <property type="entry name" value="Peptidase_S1_PA"/>
</dbReference>
<dbReference type="AlphaFoldDB" id="A0A4C1Z095"/>
<protein>
    <submittedName>
        <fullName evidence="4">Factor V activator RVV-V gamma</fullName>
    </submittedName>
</protein>
<dbReference type="InterPro" id="IPR001254">
    <property type="entry name" value="Trypsin_dom"/>
</dbReference>
<dbReference type="GO" id="GO:0004252">
    <property type="term" value="F:serine-type endopeptidase activity"/>
    <property type="evidence" value="ECO:0007669"/>
    <property type="project" value="InterPro"/>
</dbReference>
<keyword evidence="1" id="KW-1015">Disulfide bond</keyword>
<dbReference type="PANTHER" id="PTHR24250">
    <property type="entry name" value="CHYMOTRYPSIN-RELATED"/>
    <property type="match status" value="1"/>
</dbReference>
<proteinExistence type="predicted"/>
<reference evidence="4 5" key="1">
    <citation type="journal article" date="2019" name="Commun. Biol.">
        <title>The bagworm genome reveals a unique fibroin gene that provides high tensile strength.</title>
        <authorList>
            <person name="Kono N."/>
            <person name="Nakamura H."/>
            <person name="Ohtoshi R."/>
            <person name="Tomita M."/>
            <person name="Numata K."/>
            <person name="Arakawa K."/>
        </authorList>
    </citation>
    <scope>NUCLEOTIDE SEQUENCE [LARGE SCALE GENOMIC DNA]</scope>
</reference>
<evidence type="ECO:0000256" key="1">
    <source>
        <dbReference type="ARBA" id="ARBA00023157"/>
    </source>
</evidence>
<dbReference type="PANTHER" id="PTHR24250:SF27">
    <property type="entry name" value="ELASTASE 2 LIKE"/>
    <property type="match status" value="1"/>
</dbReference>
<feature type="signal peptide" evidence="2">
    <location>
        <begin position="1"/>
        <end position="17"/>
    </location>
</feature>
<keyword evidence="5" id="KW-1185">Reference proteome</keyword>
<dbReference type="OrthoDB" id="7840639at2759"/>
<keyword evidence="2" id="KW-0732">Signal</keyword>
<evidence type="ECO:0000313" key="4">
    <source>
        <dbReference type="EMBL" id="GBP82151.1"/>
    </source>
</evidence>
<dbReference type="Proteomes" id="UP000299102">
    <property type="component" value="Unassembled WGS sequence"/>
</dbReference>
<feature type="chain" id="PRO_5020040968" evidence="2">
    <location>
        <begin position="18"/>
        <end position="233"/>
    </location>
</feature>